<dbReference type="GO" id="GO:0004803">
    <property type="term" value="F:transposase activity"/>
    <property type="evidence" value="ECO:0007669"/>
    <property type="project" value="InterPro"/>
</dbReference>
<evidence type="ECO:0000256" key="1">
    <source>
        <dbReference type="SAM" id="Phobius"/>
    </source>
</evidence>
<proteinExistence type="predicted"/>
<feature type="transmembrane region" description="Helical" evidence="1">
    <location>
        <begin position="244"/>
        <end position="263"/>
    </location>
</feature>
<dbReference type="InterPro" id="IPR002559">
    <property type="entry name" value="Transposase_11"/>
</dbReference>
<organism evidence="3 4">
    <name type="scientific">Methanobrevibacter millerae</name>
    <dbReference type="NCBI Taxonomy" id="230361"/>
    <lineage>
        <taxon>Archaea</taxon>
        <taxon>Methanobacteriati</taxon>
        <taxon>Methanobacteriota</taxon>
        <taxon>Methanomada group</taxon>
        <taxon>Methanobacteria</taxon>
        <taxon>Methanobacteriales</taxon>
        <taxon>Methanobacteriaceae</taxon>
        <taxon>Methanobrevibacter</taxon>
    </lineage>
</organism>
<evidence type="ECO:0000313" key="3">
    <source>
        <dbReference type="EMBL" id="MBE6510930.1"/>
    </source>
</evidence>
<keyword evidence="1" id="KW-1133">Transmembrane helix</keyword>
<dbReference type="AlphaFoldDB" id="A0A8T3VLZ1"/>
<sequence length="278" mass="32761">MNFDIVLGAQEIYDRLSKVNPEQLENTVNSILNKLRNDYNRGRRTFIIDATPGDLNINFKSKKISKESLDDKDYAWAWGTSIGFYIGYKITLVLDYKTKMPAYFMIDRGSPNDTTIVSKILPILQRKKIIRKGDCILMDRGYYSYENYKITLQKFHVIPLILTRSKFNKEKLKSMLNYPLHLFHAKSNLKKVKKAYEKLINEFLEKIDKRDKIKFHRGFIEDFFKLLKEGLGFKQLNRYTLNSMSKYTSIVVLLAGIITYLRINSKTDFQKFSEGKFY</sequence>
<evidence type="ECO:0000313" key="4">
    <source>
        <dbReference type="Proteomes" id="UP000713479"/>
    </source>
</evidence>
<dbReference type="EMBL" id="SUTF01000007">
    <property type="protein sequence ID" value="MBE6510930.1"/>
    <property type="molecule type" value="Genomic_DNA"/>
</dbReference>
<keyword evidence="1" id="KW-0812">Transmembrane</keyword>
<dbReference type="Proteomes" id="UP000713479">
    <property type="component" value="Unassembled WGS sequence"/>
</dbReference>
<dbReference type="GO" id="GO:0003677">
    <property type="term" value="F:DNA binding"/>
    <property type="evidence" value="ECO:0007669"/>
    <property type="project" value="InterPro"/>
</dbReference>
<accession>A0A8T3VLZ1</accession>
<feature type="domain" description="Transposase IS4-like" evidence="2">
    <location>
        <begin position="42"/>
        <end position="250"/>
    </location>
</feature>
<evidence type="ECO:0000259" key="2">
    <source>
        <dbReference type="Pfam" id="PF01609"/>
    </source>
</evidence>
<name>A0A8T3VLZ1_9EURY</name>
<keyword evidence="1" id="KW-0472">Membrane</keyword>
<comment type="caution">
    <text evidence="3">The sequence shown here is derived from an EMBL/GenBank/DDBJ whole genome shotgun (WGS) entry which is preliminary data.</text>
</comment>
<dbReference type="GO" id="GO:0006313">
    <property type="term" value="P:DNA transposition"/>
    <property type="evidence" value="ECO:0007669"/>
    <property type="project" value="InterPro"/>
</dbReference>
<reference evidence="3" key="1">
    <citation type="submission" date="2019-04" db="EMBL/GenBank/DDBJ databases">
        <title>Evolution of Biomass-Degrading Anaerobic Consortia Revealed by Metagenomics.</title>
        <authorList>
            <person name="Peng X."/>
        </authorList>
    </citation>
    <scope>NUCLEOTIDE SEQUENCE</scope>
    <source>
        <strain evidence="3">SIG13</strain>
    </source>
</reference>
<protein>
    <submittedName>
        <fullName evidence="3">Transposase</fullName>
    </submittedName>
</protein>
<dbReference type="Pfam" id="PF01609">
    <property type="entry name" value="DDE_Tnp_1"/>
    <property type="match status" value="1"/>
</dbReference>
<gene>
    <name evidence="3" type="ORF">E7Z74_06655</name>
</gene>